<evidence type="ECO:0000313" key="2">
    <source>
        <dbReference type="EMBL" id="BBO85262.1"/>
    </source>
</evidence>
<sequence length="83" mass="9115">MDEPEAMLVIPHRQLSPDALAGLIEEFVTRDGTDSGYTRGSLDESVAMVRRQLDVGQAVIVFDNRTQTCNIVPAETIKVKDPS</sequence>
<dbReference type="Pfam" id="PF06794">
    <property type="entry name" value="UPF0270"/>
    <property type="match status" value="1"/>
</dbReference>
<dbReference type="InterPro" id="IPR036685">
    <property type="entry name" value="YehU-like_sf"/>
</dbReference>
<evidence type="ECO:0000256" key="1">
    <source>
        <dbReference type="ARBA" id="ARBA00006450"/>
    </source>
</evidence>
<reference evidence="2 3" key="1">
    <citation type="submission" date="2019-11" db="EMBL/GenBank/DDBJ databases">
        <title>Comparative genomics of hydrocarbon-degrading Desulfosarcina strains.</title>
        <authorList>
            <person name="Watanabe M."/>
            <person name="Kojima H."/>
            <person name="Fukui M."/>
        </authorList>
    </citation>
    <scope>NUCLEOTIDE SEQUENCE [LARGE SCALE GENOMIC DNA]</scope>
    <source>
        <strain evidence="2 3">28bB2T</strain>
    </source>
</reference>
<dbReference type="Proteomes" id="UP000425960">
    <property type="component" value="Chromosome"/>
</dbReference>
<evidence type="ECO:0000313" key="3">
    <source>
        <dbReference type="Proteomes" id="UP000425960"/>
    </source>
</evidence>
<dbReference type="Gene3D" id="1.10.10.610">
    <property type="entry name" value="YehU-like"/>
    <property type="match status" value="1"/>
</dbReference>
<organism evidence="2 3">
    <name type="scientific">Desulfosarcina ovata subsp. sediminis</name>
    <dbReference type="NCBI Taxonomy" id="885957"/>
    <lineage>
        <taxon>Bacteria</taxon>
        <taxon>Pseudomonadati</taxon>
        <taxon>Thermodesulfobacteriota</taxon>
        <taxon>Desulfobacteria</taxon>
        <taxon>Desulfobacterales</taxon>
        <taxon>Desulfosarcinaceae</taxon>
        <taxon>Desulfosarcina</taxon>
    </lineage>
</organism>
<dbReference type="InterPro" id="IPR010648">
    <property type="entry name" value="UPF0270"/>
</dbReference>
<comment type="similarity">
    <text evidence="1">Belongs to the UPF0270 family.</text>
</comment>
<dbReference type="RefSeq" id="WP_231713956.1">
    <property type="nucleotide sequence ID" value="NZ_AP021876.1"/>
</dbReference>
<dbReference type="EMBL" id="AP021876">
    <property type="protein sequence ID" value="BBO85262.1"/>
    <property type="molecule type" value="Genomic_DNA"/>
</dbReference>
<proteinExistence type="inferred from homology"/>
<protein>
    <submittedName>
        <fullName evidence="2">UPF0270 protein</fullName>
    </submittedName>
</protein>
<accession>A0A5K7ZYC2</accession>
<gene>
    <name evidence="2" type="ORF">DSCO28_58280</name>
</gene>
<dbReference type="AlphaFoldDB" id="A0A5K7ZYC2"/>
<name>A0A5K7ZYC2_9BACT</name>
<dbReference type="KEGG" id="dov:DSCO28_58280"/>
<dbReference type="SUPFAM" id="SSF118001">
    <property type="entry name" value="YehU-like"/>
    <property type="match status" value="1"/>
</dbReference>